<feature type="compositionally biased region" description="Basic and acidic residues" evidence="1">
    <location>
        <begin position="38"/>
        <end position="52"/>
    </location>
</feature>
<evidence type="ECO:0000313" key="3">
    <source>
        <dbReference type="Proteomes" id="UP001066276"/>
    </source>
</evidence>
<evidence type="ECO:0000313" key="2">
    <source>
        <dbReference type="EMBL" id="KAJ1139012.1"/>
    </source>
</evidence>
<dbReference type="EMBL" id="JANPWB010000010">
    <property type="protein sequence ID" value="KAJ1139012.1"/>
    <property type="molecule type" value="Genomic_DNA"/>
</dbReference>
<sequence>MLYQKVCREEHWGVVHWSQESRGWPLARWVPAAAAPPDPEHDEHRGLVEKTPTRVPGRGEAAYGQGETLIPLRDSPEMHGRTPAEEEY</sequence>
<dbReference type="Proteomes" id="UP001066276">
    <property type="component" value="Chromosome 6"/>
</dbReference>
<gene>
    <name evidence="2" type="ORF">NDU88_005390</name>
</gene>
<dbReference type="AlphaFoldDB" id="A0AAV7QHQ3"/>
<accession>A0AAV7QHQ3</accession>
<evidence type="ECO:0000256" key="1">
    <source>
        <dbReference type="SAM" id="MobiDB-lite"/>
    </source>
</evidence>
<reference evidence="2" key="1">
    <citation type="journal article" date="2022" name="bioRxiv">
        <title>Sequencing and chromosome-scale assembly of the giantPleurodeles waltlgenome.</title>
        <authorList>
            <person name="Brown T."/>
            <person name="Elewa A."/>
            <person name="Iarovenko S."/>
            <person name="Subramanian E."/>
            <person name="Araus A.J."/>
            <person name="Petzold A."/>
            <person name="Susuki M."/>
            <person name="Suzuki K.-i.T."/>
            <person name="Hayashi T."/>
            <person name="Toyoda A."/>
            <person name="Oliveira C."/>
            <person name="Osipova E."/>
            <person name="Leigh N.D."/>
            <person name="Simon A."/>
            <person name="Yun M.H."/>
        </authorList>
    </citation>
    <scope>NUCLEOTIDE SEQUENCE</scope>
    <source>
        <strain evidence="2">20211129_DDA</strain>
        <tissue evidence="2">Liver</tissue>
    </source>
</reference>
<proteinExistence type="predicted"/>
<comment type="caution">
    <text evidence="2">The sequence shown here is derived from an EMBL/GenBank/DDBJ whole genome shotgun (WGS) entry which is preliminary data.</text>
</comment>
<organism evidence="2 3">
    <name type="scientific">Pleurodeles waltl</name>
    <name type="common">Iberian ribbed newt</name>
    <dbReference type="NCBI Taxonomy" id="8319"/>
    <lineage>
        <taxon>Eukaryota</taxon>
        <taxon>Metazoa</taxon>
        <taxon>Chordata</taxon>
        <taxon>Craniata</taxon>
        <taxon>Vertebrata</taxon>
        <taxon>Euteleostomi</taxon>
        <taxon>Amphibia</taxon>
        <taxon>Batrachia</taxon>
        <taxon>Caudata</taxon>
        <taxon>Salamandroidea</taxon>
        <taxon>Salamandridae</taxon>
        <taxon>Pleurodelinae</taxon>
        <taxon>Pleurodeles</taxon>
    </lineage>
</organism>
<protein>
    <submittedName>
        <fullName evidence="2">Uncharacterized protein</fullName>
    </submittedName>
</protein>
<keyword evidence="3" id="KW-1185">Reference proteome</keyword>
<name>A0AAV7QHQ3_PLEWA</name>
<feature type="compositionally biased region" description="Basic and acidic residues" evidence="1">
    <location>
        <begin position="74"/>
        <end position="88"/>
    </location>
</feature>
<feature type="region of interest" description="Disordered" evidence="1">
    <location>
        <begin position="33"/>
        <end position="88"/>
    </location>
</feature>